<dbReference type="AlphaFoldDB" id="A0A853J9Z9"/>
<feature type="transmembrane region" description="Helical" evidence="1">
    <location>
        <begin position="22"/>
        <end position="43"/>
    </location>
</feature>
<dbReference type="RefSeq" id="WP_180677261.1">
    <property type="nucleotide sequence ID" value="NZ_JACCKA010000027.1"/>
</dbReference>
<gene>
    <name evidence="2" type="ORF">H0E84_03615</name>
</gene>
<keyword evidence="1" id="KW-1133">Transmembrane helix</keyword>
<keyword evidence="1" id="KW-0812">Transmembrane</keyword>
<name>A0A853J9Z9_9GAMM</name>
<accession>A0A853J9Z9</accession>
<protein>
    <submittedName>
        <fullName evidence="2">Uncharacterized protein</fullName>
    </submittedName>
</protein>
<reference evidence="2 3" key="1">
    <citation type="submission" date="2020-07" db="EMBL/GenBank/DDBJ databases">
        <title>Luteimonas sp. SJ-92.</title>
        <authorList>
            <person name="Huang X.-X."/>
            <person name="Xu L."/>
            <person name="Sun J.-Q."/>
        </authorList>
    </citation>
    <scope>NUCLEOTIDE SEQUENCE [LARGE SCALE GENOMIC DNA]</scope>
    <source>
        <strain evidence="2 3">SJ-92</strain>
    </source>
</reference>
<feature type="transmembrane region" description="Helical" evidence="1">
    <location>
        <begin position="49"/>
        <end position="74"/>
    </location>
</feature>
<evidence type="ECO:0000256" key="1">
    <source>
        <dbReference type="SAM" id="Phobius"/>
    </source>
</evidence>
<comment type="caution">
    <text evidence="2">The sequence shown here is derived from an EMBL/GenBank/DDBJ whole genome shotgun (WGS) entry which is preliminary data.</text>
</comment>
<sequence length="92" mass="9938">MSAPATVETTQSQSSHRRKWRWIALAGAACLLSWVALAVGIALGVGTAAMFVLATLAAVTTEGTVWLAALLLGVSVYQARRRLWETLRSRLR</sequence>
<keyword evidence="3" id="KW-1185">Reference proteome</keyword>
<evidence type="ECO:0000313" key="2">
    <source>
        <dbReference type="EMBL" id="NZA25460.1"/>
    </source>
</evidence>
<keyword evidence="1" id="KW-0472">Membrane</keyword>
<evidence type="ECO:0000313" key="3">
    <source>
        <dbReference type="Proteomes" id="UP000578091"/>
    </source>
</evidence>
<dbReference type="EMBL" id="JACCKA010000027">
    <property type="protein sequence ID" value="NZA25460.1"/>
    <property type="molecule type" value="Genomic_DNA"/>
</dbReference>
<dbReference type="Proteomes" id="UP000578091">
    <property type="component" value="Unassembled WGS sequence"/>
</dbReference>
<proteinExistence type="predicted"/>
<organism evidence="2 3">
    <name type="scientific">Luteimonas salinisoli</name>
    <dbReference type="NCBI Taxonomy" id="2752307"/>
    <lineage>
        <taxon>Bacteria</taxon>
        <taxon>Pseudomonadati</taxon>
        <taxon>Pseudomonadota</taxon>
        <taxon>Gammaproteobacteria</taxon>
        <taxon>Lysobacterales</taxon>
        <taxon>Lysobacteraceae</taxon>
        <taxon>Luteimonas</taxon>
    </lineage>
</organism>